<gene>
    <name evidence="2" type="ORF">SAMN02745154_00555</name>
</gene>
<proteinExistence type="predicted"/>
<dbReference type="Proteomes" id="UP000190389">
    <property type="component" value="Unassembled WGS sequence"/>
</dbReference>
<evidence type="ECO:0000313" key="3">
    <source>
        <dbReference type="Proteomes" id="UP000190389"/>
    </source>
</evidence>
<evidence type="ECO:0000313" key="2">
    <source>
        <dbReference type="EMBL" id="SJZ58860.1"/>
    </source>
</evidence>
<dbReference type="OrthoDB" id="400219at2"/>
<dbReference type="PANTHER" id="PTHR10000">
    <property type="entry name" value="PHOSPHOSERINE PHOSPHATASE"/>
    <property type="match status" value="1"/>
</dbReference>
<dbReference type="STRING" id="171291.SAMN02745154_00555"/>
<comment type="cofactor">
    <cofactor evidence="1">
        <name>Mg(2+)</name>
        <dbReference type="ChEBI" id="CHEBI:18420"/>
    </cofactor>
</comment>
<dbReference type="GO" id="GO:0005829">
    <property type="term" value="C:cytosol"/>
    <property type="evidence" value="ECO:0007669"/>
    <property type="project" value="TreeGrafter"/>
</dbReference>
<dbReference type="GO" id="GO:0000287">
    <property type="term" value="F:magnesium ion binding"/>
    <property type="evidence" value="ECO:0007669"/>
    <property type="project" value="TreeGrafter"/>
</dbReference>
<dbReference type="RefSeq" id="WP_078747268.1">
    <property type="nucleotide sequence ID" value="NZ_CP137850.1"/>
</dbReference>
<reference evidence="3" key="1">
    <citation type="submission" date="2017-02" db="EMBL/GenBank/DDBJ databases">
        <authorList>
            <person name="Varghese N."/>
            <person name="Submissions S."/>
        </authorList>
    </citation>
    <scope>NUCLEOTIDE SEQUENCE [LARGE SCALE GENOMIC DNA]</scope>
    <source>
        <strain evidence="3">ATCC 27862</strain>
    </source>
</reference>
<dbReference type="Gene3D" id="3.40.50.1000">
    <property type="entry name" value="HAD superfamily/HAD-like"/>
    <property type="match status" value="1"/>
</dbReference>
<sequence length="279" mass="31432">MKKPEIIFIDLDGTTLDTPEKKFYERSATAYTKQVLTELNKSVPVVIATGRGVSEKTSALVKDLTGTDTYIAWNGTKTVENGVIVNEEIMDKEVAQELFSTLAKHFCFMIYNSNVKEQAFVKNRLFRWFMNGNGKYSAKSYKEYKNDFPVYKVLVWTLTGHKIRRLAKKWEKEFAGKLEIALTGSKNNILEITKANVSKGTEEVRYCLSKGIDPKNAMHIGDSLNDASTKGKIGTLVAMKNSVDELKAMADDVTEFNCSESGLAKYLEQFLPEKSQDNK</sequence>
<evidence type="ECO:0008006" key="4">
    <source>
        <dbReference type="Google" id="ProtNLM"/>
    </source>
</evidence>
<organism evidence="2 3">
    <name type="scientific">Mycoplasmopsis verecunda</name>
    <dbReference type="NCBI Taxonomy" id="171291"/>
    <lineage>
        <taxon>Bacteria</taxon>
        <taxon>Bacillati</taxon>
        <taxon>Mycoplasmatota</taxon>
        <taxon>Mycoplasmoidales</taxon>
        <taxon>Metamycoplasmataceae</taxon>
        <taxon>Mycoplasmopsis</taxon>
    </lineage>
</organism>
<accession>A0A1T4LVT9</accession>
<evidence type="ECO:0000256" key="1">
    <source>
        <dbReference type="ARBA" id="ARBA00001946"/>
    </source>
</evidence>
<dbReference type="GO" id="GO:0016791">
    <property type="term" value="F:phosphatase activity"/>
    <property type="evidence" value="ECO:0007669"/>
    <property type="project" value="TreeGrafter"/>
</dbReference>
<dbReference type="EMBL" id="FUXF01000022">
    <property type="protein sequence ID" value="SJZ58860.1"/>
    <property type="molecule type" value="Genomic_DNA"/>
</dbReference>
<protein>
    <recommendedName>
        <fullName evidence="4">COF family HAD hydrolase protein</fullName>
    </recommendedName>
</protein>
<dbReference type="InterPro" id="IPR023214">
    <property type="entry name" value="HAD_sf"/>
</dbReference>
<dbReference type="Gene3D" id="3.30.1240.10">
    <property type="match status" value="1"/>
</dbReference>
<dbReference type="PANTHER" id="PTHR10000:SF8">
    <property type="entry name" value="HAD SUPERFAMILY HYDROLASE-LIKE, TYPE 3"/>
    <property type="match status" value="1"/>
</dbReference>
<dbReference type="Pfam" id="PF08282">
    <property type="entry name" value="Hydrolase_3"/>
    <property type="match status" value="1"/>
</dbReference>
<dbReference type="InterPro" id="IPR036412">
    <property type="entry name" value="HAD-like_sf"/>
</dbReference>
<name>A0A1T4LVT9_9BACT</name>
<keyword evidence="3" id="KW-1185">Reference proteome</keyword>
<dbReference type="SUPFAM" id="SSF56784">
    <property type="entry name" value="HAD-like"/>
    <property type="match status" value="1"/>
</dbReference>
<dbReference type="AlphaFoldDB" id="A0A1T4LVT9"/>